<dbReference type="EMBL" id="JBHRYR010000004">
    <property type="protein sequence ID" value="MFC3853811.1"/>
    <property type="molecule type" value="Genomic_DNA"/>
</dbReference>
<feature type="transmembrane region" description="Helical" evidence="7">
    <location>
        <begin position="303"/>
        <end position="321"/>
    </location>
</feature>
<feature type="transmembrane region" description="Helical" evidence="7">
    <location>
        <begin position="93"/>
        <end position="111"/>
    </location>
</feature>
<dbReference type="SUPFAM" id="SSF103473">
    <property type="entry name" value="MFS general substrate transporter"/>
    <property type="match status" value="1"/>
</dbReference>
<sequence>MPDTTSADALTTSQGRPSMRALFAVLGFRRYFLASAFSTFAIWITRFLLGWMAWALTESAFWVGVVSALFLAPTFLLSLLFGVVADRVHPLRGMWITTGAQAVIGLVATGASVLGVLQLPLLCLIAACIGIVTAAHHPLRMALLPLLVARQHFTGAIGLASIVFNTSRILGPALGALLLWLGSPAWAFGVASGLYCATLAALLRVPVVAPERTVATPHLWRELAAGLGVVRQSPTIRIILLLTMINGLFGRTLIEMLPAISGQLLQGDAGTLAMLTSVAGAGSIMGGLIISRQRGTPSRLAHLVLLSVLLGAAVMLPVWWIHTGYVLATQVFVLALSMTIIGTGCQTTLQLMVDDAFRGRVMSIWTVISMGMPAAGALLLGALADSFGLPVVITVFALLVLLIALTLRAPQQRLFAETKPHEET</sequence>
<feature type="transmembrane region" description="Helical" evidence="7">
    <location>
        <begin position="387"/>
        <end position="407"/>
    </location>
</feature>
<comment type="subcellular location">
    <subcellularLocation>
        <location evidence="1">Cell membrane</location>
        <topology evidence="1">Multi-pass membrane protein</topology>
    </subcellularLocation>
</comment>
<feature type="transmembrane region" description="Helical" evidence="7">
    <location>
        <begin position="185"/>
        <end position="203"/>
    </location>
</feature>
<dbReference type="PANTHER" id="PTHR23513:SF11">
    <property type="entry name" value="STAPHYLOFERRIN A TRANSPORTER"/>
    <property type="match status" value="1"/>
</dbReference>
<dbReference type="PANTHER" id="PTHR23513">
    <property type="entry name" value="INTEGRAL MEMBRANE EFFLUX PROTEIN-RELATED"/>
    <property type="match status" value="1"/>
</dbReference>
<reference evidence="9" key="1">
    <citation type="journal article" date="2019" name="Int. J. Syst. Evol. Microbiol.">
        <title>The Global Catalogue of Microorganisms (GCM) 10K type strain sequencing project: providing services to taxonomists for standard genome sequencing and annotation.</title>
        <authorList>
            <consortium name="The Broad Institute Genomics Platform"/>
            <consortium name="The Broad Institute Genome Sequencing Center for Infectious Disease"/>
            <person name="Wu L."/>
            <person name="Ma J."/>
        </authorList>
    </citation>
    <scope>NUCLEOTIDE SEQUENCE [LARGE SCALE GENOMIC DNA]</scope>
    <source>
        <strain evidence="9">IBRC 10765</strain>
    </source>
</reference>
<gene>
    <name evidence="8" type="ORF">ACFOOG_13285</name>
</gene>
<feature type="transmembrane region" description="Helical" evidence="7">
    <location>
        <begin position="361"/>
        <end position="381"/>
    </location>
</feature>
<feature type="transmembrane region" description="Helical" evidence="7">
    <location>
        <begin position="117"/>
        <end position="135"/>
    </location>
</feature>
<evidence type="ECO:0000256" key="1">
    <source>
        <dbReference type="ARBA" id="ARBA00004651"/>
    </source>
</evidence>
<keyword evidence="5 7" id="KW-1133">Transmembrane helix</keyword>
<feature type="transmembrane region" description="Helical" evidence="7">
    <location>
        <begin position="327"/>
        <end position="349"/>
    </location>
</feature>
<evidence type="ECO:0000256" key="3">
    <source>
        <dbReference type="ARBA" id="ARBA00022475"/>
    </source>
</evidence>
<dbReference type="Gene3D" id="1.20.1250.20">
    <property type="entry name" value="MFS general substrate transporter like domains"/>
    <property type="match status" value="1"/>
</dbReference>
<feature type="transmembrane region" description="Helical" evidence="7">
    <location>
        <begin position="60"/>
        <end position="81"/>
    </location>
</feature>
<evidence type="ECO:0000313" key="9">
    <source>
        <dbReference type="Proteomes" id="UP001595617"/>
    </source>
</evidence>
<feature type="transmembrane region" description="Helical" evidence="7">
    <location>
        <begin position="272"/>
        <end position="291"/>
    </location>
</feature>
<dbReference type="Pfam" id="PF05977">
    <property type="entry name" value="MFS_3"/>
    <property type="match status" value="1"/>
</dbReference>
<name>A0ABV7ZZY2_9GAMM</name>
<dbReference type="Proteomes" id="UP001595617">
    <property type="component" value="Unassembled WGS sequence"/>
</dbReference>
<feature type="transmembrane region" description="Helical" evidence="7">
    <location>
        <begin position="31"/>
        <end position="54"/>
    </location>
</feature>
<evidence type="ECO:0000256" key="7">
    <source>
        <dbReference type="SAM" id="Phobius"/>
    </source>
</evidence>
<comment type="caution">
    <text evidence="8">The sequence shown here is derived from an EMBL/GenBank/DDBJ whole genome shotgun (WGS) entry which is preliminary data.</text>
</comment>
<evidence type="ECO:0000256" key="6">
    <source>
        <dbReference type="ARBA" id="ARBA00023136"/>
    </source>
</evidence>
<protein>
    <submittedName>
        <fullName evidence="8">MFS transporter</fullName>
    </submittedName>
</protein>
<dbReference type="RefSeq" id="WP_380697383.1">
    <property type="nucleotide sequence ID" value="NZ_JBHRYR010000004.1"/>
</dbReference>
<keyword evidence="6 7" id="KW-0472">Membrane</keyword>
<evidence type="ECO:0000313" key="8">
    <source>
        <dbReference type="EMBL" id="MFC3853811.1"/>
    </source>
</evidence>
<evidence type="ECO:0000256" key="5">
    <source>
        <dbReference type="ARBA" id="ARBA00022989"/>
    </source>
</evidence>
<proteinExistence type="predicted"/>
<keyword evidence="4 7" id="KW-0812">Transmembrane</keyword>
<feature type="transmembrane region" description="Helical" evidence="7">
    <location>
        <begin position="156"/>
        <end position="179"/>
    </location>
</feature>
<organism evidence="8 9">
    <name type="scientific">Saccharospirillum mangrovi</name>
    <dbReference type="NCBI Taxonomy" id="2161747"/>
    <lineage>
        <taxon>Bacteria</taxon>
        <taxon>Pseudomonadati</taxon>
        <taxon>Pseudomonadota</taxon>
        <taxon>Gammaproteobacteria</taxon>
        <taxon>Oceanospirillales</taxon>
        <taxon>Saccharospirillaceae</taxon>
        <taxon>Saccharospirillum</taxon>
    </lineage>
</organism>
<accession>A0ABV7ZZY2</accession>
<evidence type="ECO:0000256" key="4">
    <source>
        <dbReference type="ARBA" id="ARBA00022692"/>
    </source>
</evidence>
<dbReference type="CDD" id="cd06173">
    <property type="entry name" value="MFS_MefA_like"/>
    <property type="match status" value="1"/>
</dbReference>
<evidence type="ECO:0000256" key="2">
    <source>
        <dbReference type="ARBA" id="ARBA00022448"/>
    </source>
</evidence>
<dbReference type="InterPro" id="IPR036259">
    <property type="entry name" value="MFS_trans_sf"/>
</dbReference>
<keyword evidence="9" id="KW-1185">Reference proteome</keyword>
<keyword evidence="3" id="KW-1003">Cell membrane</keyword>
<dbReference type="InterPro" id="IPR010290">
    <property type="entry name" value="TM_effector"/>
</dbReference>
<feature type="transmembrane region" description="Helical" evidence="7">
    <location>
        <begin position="238"/>
        <end position="260"/>
    </location>
</feature>
<keyword evidence="2" id="KW-0813">Transport</keyword>